<accession>A0A8J8MLL6</accession>
<gene>
    <name evidence="8" type="ORF">HZI73_15015</name>
</gene>
<dbReference type="InterPro" id="IPR011608">
    <property type="entry name" value="PRD"/>
</dbReference>
<dbReference type="Pfam" id="PF00874">
    <property type="entry name" value="PRD"/>
    <property type="match status" value="2"/>
</dbReference>
<evidence type="ECO:0000313" key="8">
    <source>
        <dbReference type="EMBL" id="QUI23513.1"/>
    </source>
</evidence>
<dbReference type="Pfam" id="PF03123">
    <property type="entry name" value="CAT_RBD"/>
    <property type="match status" value="1"/>
</dbReference>
<evidence type="ECO:0000256" key="5">
    <source>
        <dbReference type="ARBA" id="ARBA00023163"/>
    </source>
</evidence>
<keyword evidence="2" id="KW-0694">RNA-binding</keyword>
<dbReference type="KEGG" id="vpy:HZI73_15015"/>
<evidence type="ECO:0000259" key="7">
    <source>
        <dbReference type="PROSITE" id="PS51372"/>
    </source>
</evidence>
<dbReference type="InterPro" id="IPR050661">
    <property type="entry name" value="BglG_antiterminators"/>
</dbReference>
<proteinExistence type="inferred from homology"/>
<dbReference type="PROSITE" id="PS00654">
    <property type="entry name" value="PRD_1"/>
    <property type="match status" value="1"/>
</dbReference>
<dbReference type="InterPro" id="IPR036650">
    <property type="entry name" value="CAT_RNA-bd_dom_sf"/>
</dbReference>
<name>A0A8J8MLL6_9FIRM</name>
<sequence length="278" mass="32678">MKIKKVLNNNAVIAINDKREEVVITGLGLAFQKKSGDNLDQNKIERIFRMESKEISRKFRDLIHEIPIEYVEATDEIITCAKDNLNVSLNENIHITLTDHISFAIERIRNHINITNPMVWEIKRFYMDEYTVGMKAIDIIEERLGVRLPQDEAASIAMHIVNAELNEEMPRVMNMIKIIQDSLNIIKYHFGIELEEDSLHYQRLVTHLKFFAQRIITYHDKHAVQAKDHLFDIIHKQYPEAYKCAAKIEKYAREKYNFVLSQSEMTYLIVHIERVVQA</sequence>
<reference evidence="8" key="1">
    <citation type="submission" date="2020-07" db="EMBL/GenBank/DDBJ databases">
        <title>Vallitalea pronyensis genome.</title>
        <authorList>
            <person name="Postec A."/>
        </authorList>
    </citation>
    <scope>NUCLEOTIDE SEQUENCE</scope>
    <source>
        <strain evidence="8">FatNI3</strain>
    </source>
</reference>
<dbReference type="PROSITE" id="PS51372">
    <property type="entry name" value="PRD_2"/>
    <property type="match status" value="2"/>
</dbReference>
<keyword evidence="5" id="KW-0804">Transcription</keyword>
<dbReference type="EMBL" id="CP058649">
    <property type="protein sequence ID" value="QUI23513.1"/>
    <property type="molecule type" value="Genomic_DNA"/>
</dbReference>
<dbReference type="SMART" id="SM01061">
    <property type="entry name" value="CAT_RBD"/>
    <property type="match status" value="1"/>
</dbReference>
<dbReference type="PANTHER" id="PTHR30185:SF15">
    <property type="entry name" value="CRYPTIC BETA-GLUCOSIDE BGL OPERON ANTITERMINATOR"/>
    <property type="match status" value="1"/>
</dbReference>
<dbReference type="Gene3D" id="1.10.1790.10">
    <property type="entry name" value="PRD domain"/>
    <property type="match status" value="2"/>
</dbReference>
<dbReference type="SUPFAM" id="SSF63520">
    <property type="entry name" value="PTS-regulatory domain, PRD"/>
    <property type="match status" value="2"/>
</dbReference>
<keyword evidence="1" id="KW-0677">Repeat</keyword>
<dbReference type="InterPro" id="IPR036634">
    <property type="entry name" value="PRD_sf"/>
</dbReference>
<dbReference type="NCBIfam" id="NF046042">
    <property type="entry name" value="LicT"/>
    <property type="match status" value="1"/>
</dbReference>
<dbReference type="GO" id="GO:0045893">
    <property type="term" value="P:positive regulation of DNA-templated transcription"/>
    <property type="evidence" value="ECO:0007669"/>
    <property type="project" value="InterPro"/>
</dbReference>
<keyword evidence="4" id="KW-0010">Activator</keyword>
<evidence type="ECO:0000256" key="6">
    <source>
        <dbReference type="ARBA" id="ARBA00038510"/>
    </source>
</evidence>
<feature type="domain" description="PRD" evidence="7">
    <location>
        <begin position="65"/>
        <end position="170"/>
    </location>
</feature>
<protein>
    <submittedName>
        <fullName evidence="8">PRD domain-containing protein</fullName>
    </submittedName>
</protein>
<dbReference type="PANTHER" id="PTHR30185">
    <property type="entry name" value="CRYPTIC BETA-GLUCOSIDE BGL OPERON ANTITERMINATOR"/>
    <property type="match status" value="1"/>
</dbReference>
<comment type="similarity">
    <text evidence="6">Belongs to the transcriptional antiterminator BglG family.</text>
</comment>
<evidence type="ECO:0000256" key="2">
    <source>
        <dbReference type="ARBA" id="ARBA00022884"/>
    </source>
</evidence>
<dbReference type="GO" id="GO:0003723">
    <property type="term" value="F:RNA binding"/>
    <property type="evidence" value="ECO:0007669"/>
    <property type="project" value="UniProtKB-KW"/>
</dbReference>
<evidence type="ECO:0000313" key="9">
    <source>
        <dbReference type="Proteomes" id="UP000683246"/>
    </source>
</evidence>
<evidence type="ECO:0000256" key="3">
    <source>
        <dbReference type="ARBA" id="ARBA00023015"/>
    </source>
</evidence>
<dbReference type="RefSeq" id="WP_212694197.1">
    <property type="nucleotide sequence ID" value="NZ_CP058649.1"/>
</dbReference>
<feature type="domain" description="PRD" evidence="7">
    <location>
        <begin position="171"/>
        <end position="278"/>
    </location>
</feature>
<dbReference type="Gene3D" id="2.30.24.10">
    <property type="entry name" value="CAT RNA-binding domain"/>
    <property type="match status" value="1"/>
</dbReference>
<dbReference type="SUPFAM" id="SSF50151">
    <property type="entry name" value="SacY-like RNA-binding domain"/>
    <property type="match status" value="1"/>
</dbReference>
<dbReference type="Proteomes" id="UP000683246">
    <property type="component" value="Chromosome"/>
</dbReference>
<dbReference type="InterPro" id="IPR004341">
    <property type="entry name" value="CAT_RNA-bd_dom"/>
</dbReference>
<keyword evidence="9" id="KW-1185">Reference proteome</keyword>
<organism evidence="8 9">
    <name type="scientific">Vallitalea pronyensis</name>
    <dbReference type="NCBI Taxonomy" id="1348613"/>
    <lineage>
        <taxon>Bacteria</taxon>
        <taxon>Bacillati</taxon>
        <taxon>Bacillota</taxon>
        <taxon>Clostridia</taxon>
        <taxon>Lachnospirales</taxon>
        <taxon>Vallitaleaceae</taxon>
        <taxon>Vallitalea</taxon>
    </lineage>
</organism>
<keyword evidence="3" id="KW-0805">Transcription regulation</keyword>
<dbReference type="InterPro" id="IPR001550">
    <property type="entry name" value="Transcrpt_antitermin_CS"/>
</dbReference>
<dbReference type="AlphaFoldDB" id="A0A8J8MLL6"/>
<evidence type="ECO:0000256" key="1">
    <source>
        <dbReference type="ARBA" id="ARBA00022737"/>
    </source>
</evidence>
<evidence type="ECO:0000256" key="4">
    <source>
        <dbReference type="ARBA" id="ARBA00023159"/>
    </source>
</evidence>